<proteinExistence type="inferred from homology"/>
<evidence type="ECO:0000313" key="10">
    <source>
        <dbReference type="Proteomes" id="UP000501534"/>
    </source>
</evidence>
<dbReference type="GO" id="GO:0009225">
    <property type="term" value="P:nucleotide-sugar metabolic process"/>
    <property type="evidence" value="ECO:0007669"/>
    <property type="project" value="InterPro"/>
</dbReference>
<evidence type="ECO:0000256" key="5">
    <source>
        <dbReference type="ARBA" id="ARBA00023027"/>
    </source>
</evidence>
<dbReference type="Gene3D" id="3.40.50.720">
    <property type="entry name" value="NAD(P)-binding Rossmann-like Domain"/>
    <property type="match status" value="1"/>
</dbReference>
<dbReference type="NCBIfam" id="TIGR01181">
    <property type="entry name" value="dTDP_gluc_dehyt"/>
    <property type="match status" value="1"/>
</dbReference>
<dbReference type="RefSeq" id="WP_171088728.1">
    <property type="nucleotide sequence ID" value="NZ_CP053069.1"/>
</dbReference>
<dbReference type="InterPro" id="IPR036291">
    <property type="entry name" value="NAD(P)-bd_dom_sf"/>
</dbReference>
<name>A0A6M4GPM9_9PROT</name>
<dbReference type="CDD" id="cd05246">
    <property type="entry name" value="dTDP_GD_SDR_e"/>
    <property type="match status" value="1"/>
</dbReference>
<dbReference type="SUPFAM" id="SSF51735">
    <property type="entry name" value="NAD(P)-binding Rossmann-fold domains"/>
    <property type="match status" value="1"/>
</dbReference>
<protein>
    <recommendedName>
        <fullName evidence="4 7">dTDP-glucose 4,6-dehydratase</fullName>
        <ecNumber evidence="4 7">4.2.1.46</ecNumber>
    </recommendedName>
</protein>
<dbReference type="GO" id="GO:0008460">
    <property type="term" value="F:dTDP-glucose 4,6-dehydratase activity"/>
    <property type="evidence" value="ECO:0007669"/>
    <property type="project" value="UniProtKB-EC"/>
</dbReference>
<gene>
    <name evidence="9" type="primary">rfbB</name>
    <name evidence="9" type="ORF">DSM104443_00060</name>
</gene>
<evidence type="ECO:0000256" key="2">
    <source>
        <dbReference type="ARBA" id="ARBA00001911"/>
    </source>
</evidence>
<keyword evidence="10" id="KW-1185">Reference proteome</keyword>
<comment type="catalytic activity">
    <reaction evidence="1 7">
        <text>dTDP-alpha-D-glucose = dTDP-4-dehydro-6-deoxy-alpha-D-glucose + H2O</text>
        <dbReference type="Rhea" id="RHEA:17221"/>
        <dbReference type="ChEBI" id="CHEBI:15377"/>
        <dbReference type="ChEBI" id="CHEBI:57477"/>
        <dbReference type="ChEBI" id="CHEBI:57649"/>
        <dbReference type="EC" id="4.2.1.46"/>
    </reaction>
</comment>
<evidence type="ECO:0000259" key="8">
    <source>
        <dbReference type="Pfam" id="PF16363"/>
    </source>
</evidence>
<dbReference type="EC" id="4.2.1.46" evidence="4 7"/>
<evidence type="ECO:0000256" key="1">
    <source>
        <dbReference type="ARBA" id="ARBA00001539"/>
    </source>
</evidence>
<sequence>MTILVTGGAGFIGSNFVAGWLAGTDEPVVNLDKLTYAGNLANLESLRADERHRFVRGDIGDRAAMDALLKAHAPRAVVHFAAESHVDRSIHGPADFIQTNVVGTFTLLEAVRSYWGSLEPAAKAAFRFLHVSTDEVYGSLGEDDPAFSETTAYAPNSPYSASKAGSDHLVRAYHHTYGLPVVTTNCSNNYGPFQFPEKLIPLMIANALEGKPLPVYGDGRQVRDWLYVADHCEAIRLVLERGALGEVYNVGGNAERRNLEVVHTLCDILDAERPRSGGHRALIQFVTDRPGHDRRYAIDSRKIQGALGWRPRESFESGLAKTVRWYLGHADWVAQVRSGEYRRWIEKNYAERPAS</sequence>
<reference evidence="9 10" key="1">
    <citation type="submission" date="2020-04" db="EMBL/GenBank/DDBJ databases">
        <title>Usitatibacter rugosus gen. nov., sp. nov. and Usitatibacter palustris sp. nov., novel members of Usitatibacteraceae fam. nov. within the order Nitrosomonadales isolated from soil.</title>
        <authorList>
            <person name="Huber K.J."/>
            <person name="Neumann-Schaal M."/>
            <person name="Geppert A."/>
            <person name="Luckner M."/>
            <person name="Wanner G."/>
            <person name="Overmann J."/>
        </authorList>
    </citation>
    <scope>NUCLEOTIDE SEQUENCE [LARGE SCALE GENOMIC DNA]</scope>
    <source>
        <strain evidence="9 10">0125_3</strain>
    </source>
</reference>
<evidence type="ECO:0000256" key="4">
    <source>
        <dbReference type="ARBA" id="ARBA00011990"/>
    </source>
</evidence>
<dbReference type="Pfam" id="PF16363">
    <property type="entry name" value="GDP_Man_Dehyd"/>
    <property type="match status" value="1"/>
</dbReference>
<keyword evidence="6 7" id="KW-0456">Lyase</keyword>
<evidence type="ECO:0000313" key="9">
    <source>
        <dbReference type="EMBL" id="QJR09025.1"/>
    </source>
</evidence>
<evidence type="ECO:0000256" key="6">
    <source>
        <dbReference type="ARBA" id="ARBA00023239"/>
    </source>
</evidence>
<comment type="cofactor">
    <cofactor evidence="2 7">
        <name>NAD(+)</name>
        <dbReference type="ChEBI" id="CHEBI:57540"/>
    </cofactor>
</comment>
<evidence type="ECO:0000256" key="3">
    <source>
        <dbReference type="ARBA" id="ARBA00008178"/>
    </source>
</evidence>
<evidence type="ECO:0000256" key="7">
    <source>
        <dbReference type="RuleBase" id="RU004473"/>
    </source>
</evidence>
<dbReference type="EMBL" id="CP053069">
    <property type="protein sequence ID" value="QJR09025.1"/>
    <property type="molecule type" value="Genomic_DNA"/>
</dbReference>
<organism evidence="9 10">
    <name type="scientific">Usitatibacter rugosus</name>
    <dbReference type="NCBI Taxonomy" id="2732067"/>
    <lineage>
        <taxon>Bacteria</taxon>
        <taxon>Pseudomonadati</taxon>
        <taxon>Pseudomonadota</taxon>
        <taxon>Betaproteobacteria</taxon>
        <taxon>Nitrosomonadales</taxon>
        <taxon>Usitatibacteraceae</taxon>
        <taxon>Usitatibacter</taxon>
    </lineage>
</organism>
<dbReference type="Gene3D" id="3.90.25.10">
    <property type="entry name" value="UDP-galactose 4-epimerase, domain 1"/>
    <property type="match status" value="1"/>
</dbReference>
<accession>A0A6M4GPM9</accession>
<dbReference type="AlphaFoldDB" id="A0A6M4GPM9"/>
<dbReference type="KEGG" id="uru:DSM104443_00060"/>
<dbReference type="InterPro" id="IPR016040">
    <property type="entry name" value="NAD(P)-bd_dom"/>
</dbReference>
<dbReference type="PANTHER" id="PTHR43000">
    <property type="entry name" value="DTDP-D-GLUCOSE 4,6-DEHYDRATASE-RELATED"/>
    <property type="match status" value="1"/>
</dbReference>
<comment type="similarity">
    <text evidence="3 7">Belongs to the NAD(P)-dependent epimerase/dehydratase family. dTDP-glucose dehydratase subfamily.</text>
</comment>
<feature type="domain" description="NAD(P)-binding" evidence="8">
    <location>
        <begin position="4"/>
        <end position="322"/>
    </location>
</feature>
<dbReference type="InterPro" id="IPR005888">
    <property type="entry name" value="dTDP_Gluc_deHydtase"/>
</dbReference>
<dbReference type="Proteomes" id="UP000501534">
    <property type="component" value="Chromosome"/>
</dbReference>
<keyword evidence="5" id="KW-0520">NAD</keyword>